<keyword evidence="4 7" id="KW-0067">ATP-binding</keyword>
<proteinExistence type="inferred from homology"/>
<feature type="domain" description="Methionyl/Valyl/Leucyl/Isoleucyl-tRNA synthetase anticodon-binding" evidence="9">
    <location>
        <begin position="394"/>
        <end position="474"/>
    </location>
</feature>
<sequence>MGKKKGARRKINNELMDKTFISTAIDYVNAFPHIGHALEKIFADVFARRERLLGKEVFFLSGVDENSLKNVRAAENAGISVSELVSKNAGKFFELKSAFDLSFDDFIRTTEERHILGVQKLWKACEKDIFKKKYSGFYCVACETFYKEDELQNGTCPIHLIKPEFMEEENYFFRLSKYQDYLKNLVEKEKIKIISQSRKNEILAFINRGLEDICVSRSSERARSWGIDVPGDSSQKIWVWFDALSNYITALDFGKGGEKFQSWWQENDKKIHVVGKDILKFHAVYWPAMLFSAGLNPPDIIFAHGFITVDGQKMSKSSGNVIDPFELVKKYGADGARYFFLAEFPTTEDGDFTYKKFEQRYNSDLANGMGNLFERVLTMVLKFGVENIKAVGADQAILDLCSQTEKSYSGKMANFQFYDALKDVLLFAGAMDKYINDKKPWSLLENKNNETKKILSGLTFGLEKIVFWLKPFMPSKMKKAENYLKNLGEQKEKLNLFPRIQ</sequence>
<dbReference type="EMBL" id="PFNM01000015">
    <property type="protein sequence ID" value="PIZ45222.1"/>
    <property type="molecule type" value="Genomic_DNA"/>
</dbReference>
<dbReference type="InterPro" id="IPR015413">
    <property type="entry name" value="Methionyl/Leucyl_tRNA_Synth"/>
</dbReference>
<dbReference type="InterPro" id="IPR033911">
    <property type="entry name" value="MetRS_core"/>
</dbReference>
<evidence type="ECO:0000256" key="4">
    <source>
        <dbReference type="ARBA" id="ARBA00022840"/>
    </source>
</evidence>
<dbReference type="Pfam" id="PF08264">
    <property type="entry name" value="Anticodon_1"/>
    <property type="match status" value="1"/>
</dbReference>
<dbReference type="InterPro" id="IPR014729">
    <property type="entry name" value="Rossmann-like_a/b/a_fold"/>
</dbReference>
<keyword evidence="3 7" id="KW-0547">Nucleotide-binding</keyword>
<evidence type="ECO:0000313" key="12">
    <source>
        <dbReference type="Proteomes" id="UP000230553"/>
    </source>
</evidence>
<evidence type="ECO:0000259" key="9">
    <source>
        <dbReference type="Pfam" id="PF08264"/>
    </source>
</evidence>
<evidence type="ECO:0000259" key="10">
    <source>
        <dbReference type="Pfam" id="PF09334"/>
    </source>
</evidence>
<dbReference type="CDD" id="cd00814">
    <property type="entry name" value="MetRS_core"/>
    <property type="match status" value="1"/>
</dbReference>
<gene>
    <name evidence="11" type="ORF">COY31_00800</name>
</gene>
<dbReference type="Pfam" id="PF00133">
    <property type="entry name" value="tRNA-synt_1"/>
    <property type="match status" value="1"/>
</dbReference>
<dbReference type="InterPro" id="IPR023457">
    <property type="entry name" value="Met-tRNA_synth_2"/>
</dbReference>
<protein>
    <recommendedName>
        <fullName evidence="1">methionine--tRNA ligase</fullName>
        <ecNumber evidence="1">6.1.1.10</ecNumber>
    </recommendedName>
</protein>
<feature type="domain" description="Aminoacyl-tRNA synthetase class Ia" evidence="8">
    <location>
        <begin position="23"/>
        <end position="68"/>
    </location>
</feature>
<organism evidence="11 12">
    <name type="scientific">Candidatus Wolfebacteria bacterium CG_4_10_14_0_2_um_filter_39_18</name>
    <dbReference type="NCBI Taxonomy" id="1975061"/>
    <lineage>
        <taxon>Bacteria</taxon>
        <taxon>Candidatus Wolfeibacteriota</taxon>
    </lineage>
</organism>
<dbReference type="GO" id="GO:0005524">
    <property type="term" value="F:ATP binding"/>
    <property type="evidence" value="ECO:0007669"/>
    <property type="project" value="UniProtKB-KW"/>
</dbReference>
<dbReference type="PRINTS" id="PR01041">
    <property type="entry name" value="TRNASYNTHMET"/>
</dbReference>
<dbReference type="PANTHER" id="PTHR43326">
    <property type="entry name" value="METHIONYL-TRNA SYNTHETASE"/>
    <property type="match status" value="1"/>
</dbReference>
<evidence type="ECO:0000259" key="8">
    <source>
        <dbReference type="Pfam" id="PF00133"/>
    </source>
</evidence>
<dbReference type="FunFam" id="2.170.220.10:FF:000003">
    <property type="entry name" value="Methionine--tRNA ligase"/>
    <property type="match status" value="1"/>
</dbReference>
<feature type="domain" description="Methionyl/Leucyl tRNA synthetase" evidence="10">
    <location>
        <begin position="149"/>
        <end position="377"/>
    </location>
</feature>
<dbReference type="Gene3D" id="2.170.220.10">
    <property type="match status" value="1"/>
</dbReference>
<name>A0A2M7TGI8_9BACT</name>
<evidence type="ECO:0000256" key="2">
    <source>
        <dbReference type="ARBA" id="ARBA00022598"/>
    </source>
</evidence>
<evidence type="ECO:0000313" key="11">
    <source>
        <dbReference type="EMBL" id="PIZ45222.1"/>
    </source>
</evidence>
<comment type="caution">
    <text evidence="11">The sequence shown here is derived from an EMBL/GenBank/DDBJ whole genome shotgun (WGS) entry which is preliminary data.</text>
</comment>
<dbReference type="EC" id="6.1.1.10" evidence="1"/>
<dbReference type="SUPFAM" id="SSF47323">
    <property type="entry name" value="Anticodon-binding domain of a subclass of class I aminoacyl-tRNA synthetases"/>
    <property type="match status" value="1"/>
</dbReference>
<dbReference type="InterPro" id="IPR009080">
    <property type="entry name" value="tRNAsynth_Ia_anticodon-bd"/>
</dbReference>
<accession>A0A2M7TGI8</accession>
<reference evidence="12" key="1">
    <citation type="submission" date="2017-09" db="EMBL/GenBank/DDBJ databases">
        <title>Depth-based differentiation of microbial function through sediment-hosted aquifers and enrichment of novel symbionts in the deep terrestrial subsurface.</title>
        <authorList>
            <person name="Probst A.J."/>
            <person name="Ladd B."/>
            <person name="Jarett J.K."/>
            <person name="Geller-Mcgrath D.E."/>
            <person name="Sieber C.M.K."/>
            <person name="Emerson J.B."/>
            <person name="Anantharaman K."/>
            <person name="Thomas B.C."/>
            <person name="Malmstrom R."/>
            <person name="Stieglmeier M."/>
            <person name="Klingl A."/>
            <person name="Woyke T."/>
            <person name="Ryan C.M."/>
            <person name="Banfield J.F."/>
        </authorList>
    </citation>
    <scope>NUCLEOTIDE SEQUENCE [LARGE SCALE GENOMIC DNA]</scope>
</reference>
<keyword evidence="5 7" id="KW-0648">Protein biosynthesis</keyword>
<keyword evidence="2 7" id="KW-0436">Ligase</keyword>
<dbReference type="Pfam" id="PF09334">
    <property type="entry name" value="tRNA-synt_1g"/>
    <property type="match status" value="1"/>
</dbReference>
<dbReference type="SUPFAM" id="SSF52374">
    <property type="entry name" value="Nucleotidylyl transferase"/>
    <property type="match status" value="1"/>
</dbReference>
<evidence type="ECO:0000256" key="1">
    <source>
        <dbReference type="ARBA" id="ARBA00012838"/>
    </source>
</evidence>
<dbReference type="Proteomes" id="UP000230553">
    <property type="component" value="Unassembled WGS sequence"/>
</dbReference>
<dbReference type="InterPro" id="IPR002300">
    <property type="entry name" value="aa-tRNA-synth_Ia"/>
</dbReference>
<comment type="similarity">
    <text evidence="7">Belongs to the class-I aminoacyl-tRNA synthetase family.</text>
</comment>
<dbReference type="InterPro" id="IPR013155">
    <property type="entry name" value="M/V/L/I-tRNA-synth_anticd-bd"/>
</dbReference>
<dbReference type="Gene3D" id="1.10.730.10">
    <property type="entry name" value="Isoleucyl-tRNA Synthetase, Domain 1"/>
    <property type="match status" value="1"/>
</dbReference>
<evidence type="ECO:0000256" key="5">
    <source>
        <dbReference type="ARBA" id="ARBA00022917"/>
    </source>
</evidence>
<dbReference type="GO" id="GO:0006431">
    <property type="term" value="P:methionyl-tRNA aminoacylation"/>
    <property type="evidence" value="ECO:0007669"/>
    <property type="project" value="InterPro"/>
</dbReference>
<keyword evidence="6 7" id="KW-0030">Aminoacyl-tRNA synthetase</keyword>
<dbReference type="GO" id="GO:0004825">
    <property type="term" value="F:methionine-tRNA ligase activity"/>
    <property type="evidence" value="ECO:0007669"/>
    <property type="project" value="UniProtKB-EC"/>
</dbReference>
<dbReference type="PANTHER" id="PTHR43326:SF1">
    <property type="entry name" value="METHIONINE--TRNA LIGASE, MITOCHONDRIAL"/>
    <property type="match status" value="1"/>
</dbReference>
<dbReference type="AlphaFoldDB" id="A0A2M7TGI8"/>
<evidence type="ECO:0000256" key="3">
    <source>
        <dbReference type="ARBA" id="ARBA00022741"/>
    </source>
</evidence>
<dbReference type="Gene3D" id="3.40.50.620">
    <property type="entry name" value="HUPs"/>
    <property type="match status" value="1"/>
</dbReference>
<evidence type="ECO:0000256" key="7">
    <source>
        <dbReference type="RuleBase" id="RU363039"/>
    </source>
</evidence>
<evidence type="ECO:0000256" key="6">
    <source>
        <dbReference type="ARBA" id="ARBA00023146"/>
    </source>
</evidence>